<sequence>MAHGHPGGRGIWKRKAGSSVANPADVKVADVSYQNDELAGLIVRAWKEDQPNGFRDSLLKGSYVQRMAAAQTALQNLPLHPINLASPIVITEDEYDAGWEADNDDQIVFVLPNRSRQVGDLLENAKLLMAATPNGI</sequence>
<name>A0A0R3KKN6_9BRAD</name>
<organism evidence="1 2">
    <name type="scientific">Bradyrhizobium valentinum</name>
    <dbReference type="NCBI Taxonomy" id="1518501"/>
    <lineage>
        <taxon>Bacteria</taxon>
        <taxon>Pseudomonadati</taxon>
        <taxon>Pseudomonadota</taxon>
        <taxon>Alphaproteobacteria</taxon>
        <taxon>Hyphomicrobiales</taxon>
        <taxon>Nitrobacteraceae</taxon>
        <taxon>Bradyrhizobium</taxon>
    </lineage>
</organism>
<evidence type="ECO:0000313" key="2">
    <source>
        <dbReference type="Proteomes" id="UP000051913"/>
    </source>
</evidence>
<dbReference type="EMBL" id="LLXX01000148">
    <property type="protein sequence ID" value="KRR02627.1"/>
    <property type="molecule type" value="Genomic_DNA"/>
</dbReference>
<comment type="caution">
    <text evidence="1">The sequence shown here is derived from an EMBL/GenBank/DDBJ whole genome shotgun (WGS) entry which is preliminary data.</text>
</comment>
<dbReference type="AlphaFoldDB" id="A0A0R3KKN6"/>
<evidence type="ECO:0000313" key="1">
    <source>
        <dbReference type="EMBL" id="KRR02627.1"/>
    </source>
</evidence>
<keyword evidence="2" id="KW-1185">Reference proteome</keyword>
<gene>
    <name evidence="1" type="ORF">CP49_17120</name>
</gene>
<reference evidence="1 2" key="1">
    <citation type="submission" date="2014-03" db="EMBL/GenBank/DDBJ databases">
        <title>Bradyrhizobium valentinum sp. nov., isolated from effective nodules of Lupinus mariae-josephae, a lupine endemic of basic-lime soils in Eastern Spain.</title>
        <authorList>
            <person name="Duran D."/>
            <person name="Rey L."/>
            <person name="Navarro A."/>
            <person name="Busquets A."/>
            <person name="Imperial J."/>
            <person name="Ruiz-Argueso T."/>
        </authorList>
    </citation>
    <scope>NUCLEOTIDE SEQUENCE [LARGE SCALE GENOMIC DNA]</scope>
    <source>
        <strain evidence="1 2">LmjM3</strain>
    </source>
</reference>
<protein>
    <submittedName>
        <fullName evidence="1">Uncharacterized protein</fullName>
    </submittedName>
</protein>
<accession>A0A0R3KKN6</accession>
<dbReference type="Proteomes" id="UP000051913">
    <property type="component" value="Unassembled WGS sequence"/>
</dbReference>
<proteinExistence type="predicted"/>